<dbReference type="PANTHER" id="PTHR22731:SF3">
    <property type="entry name" value="RIBONUCLEASES P_MRP PROTEIN SUBUNIT POP1"/>
    <property type="match status" value="1"/>
</dbReference>
<dbReference type="PANTHER" id="PTHR22731">
    <property type="entry name" value="RIBONUCLEASES P/MRP PROTEIN SUBUNIT POP1"/>
    <property type="match status" value="1"/>
</dbReference>
<sequence length="521" mass="61832">MILLCEETAKRIFSTEILKIHFRNLQQYDSQSLAKRTTLQFHNIQNWFIHHKSGHNIFIAQTRLYSQIFLTQILKILLVCTQMSFIDAHEFVGERSNEIQELEKSLPSRRKKNMLFQKLPFYMRRRSASHYRKRKRNKKSDYYGKRFSMIHVNGHKIAHKRFEKTFSLLHKGGNYIYNMVHYHGYVYRIDYGVEQELKNYKYHDIDASINRKELNDDQSCGQGRYYTSNGDAHFTLHFNDEGKFHLFKTKKTLILVTASVVPEFLQAKEILCETESIFEVLKEKELSRSGVYKLTNGTITKSDVMIDDYFSSIQEDHVVKLNAEFSLVLIFSNLKKIFGNIIRVWTIIGLEEYMKLSLDYGFFVFPFDDVNSDWYKQYEKEVFYEENQKYFRTPRGKRYDYLALKENDNSKMSPCPTNQTITKERDTQSNIFIFPYKFPCALKSQFTYLFKCDKGNLQRCARVYRMGDESVVCGYILRGSFCYSVGKYRGIVVLWEAWDDSQAYFGMNIRSSQKYSLVKIS</sequence>
<dbReference type="AlphaFoldDB" id="L2GUR8"/>
<comment type="subcellular location">
    <subcellularLocation>
        <location evidence="1">Nucleus</location>
    </subcellularLocation>
</comment>
<dbReference type="GO" id="GO:0000172">
    <property type="term" value="C:ribonuclease MRP complex"/>
    <property type="evidence" value="ECO:0007669"/>
    <property type="project" value="InterPro"/>
</dbReference>
<evidence type="ECO:0008006" key="8">
    <source>
        <dbReference type="Google" id="ProtNLM"/>
    </source>
</evidence>
<dbReference type="EMBL" id="GL877419">
    <property type="protein sequence ID" value="ELA47359.1"/>
    <property type="molecule type" value="Genomic_DNA"/>
</dbReference>
<feature type="domain" description="Pop1 N-terminal" evidence="4">
    <location>
        <begin position="91"/>
        <end position="134"/>
    </location>
</feature>
<feature type="domain" description="POPLD" evidence="5">
    <location>
        <begin position="346"/>
        <end position="405"/>
    </location>
</feature>
<evidence type="ECO:0000259" key="5">
    <source>
        <dbReference type="Pfam" id="PF08170"/>
    </source>
</evidence>
<evidence type="ECO:0000256" key="1">
    <source>
        <dbReference type="ARBA" id="ARBA00004123"/>
    </source>
</evidence>
<dbReference type="OrthoDB" id="442863at2759"/>
<dbReference type="InterPro" id="IPR009723">
    <property type="entry name" value="Pop1_N"/>
</dbReference>
<dbReference type="Pfam" id="PF06978">
    <property type="entry name" value="POP1_N"/>
    <property type="match status" value="1"/>
</dbReference>
<dbReference type="GO" id="GO:0005655">
    <property type="term" value="C:nucleolar ribonuclease P complex"/>
    <property type="evidence" value="ECO:0007669"/>
    <property type="project" value="InterPro"/>
</dbReference>
<name>L2GUR8_VAVCU</name>
<gene>
    <name evidence="6" type="ORF">VCUG_01128</name>
</gene>
<dbReference type="GO" id="GO:0001682">
    <property type="term" value="P:tRNA 5'-leader removal"/>
    <property type="evidence" value="ECO:0007669"/>
    <property type="project" value="InterPro"/>
</dbReference>
<dbReference type="HOGENOM" id="CLU_036209_0_0_1"/>
<protein>
    <recommendedName>
        <fullName evidence="8">POPLD domain-containing protein</fullName>
    </recommendedName>
</protein>
<dbReference type="STRING" id="948595.L2GUR8"/>
<dbReference type="InParanoid" id="L2GUR8"/>
<dbReference type="VEuPathDB" id="MicrosporidiaDB:VCUG_01128"/>
<evidence type="ECO:0000313" key="7">
    <source>
        <dbReference type="Proteomes" id="UP000011081"/>
    </source>
</evidence>
<evidence type="ECO:0000256" key="3">
    <source>
        <dbReference type="ARBA" id="ARBA00023242"/>
    </source>
</evidence>
<evidence type="ECO:0000313" key="6">
    <source>
        <dbReference type="EMBL" id="ELA47359.1"/>
    </source>
</evidence>
<dbReference type="Pfam" id="PF08170">
    <property type="entry name" value="POPLD"/>
    <property type="match status" value="1"/>
</dbReference>
<reference evidence="7" key="1">
    <citation type="submission" date="2011-03" db="EMBL/GenBank/DDBJ databases">
        <title>The genome sequence of Vavraia culicis strain floridensis.</title>
        <authorList>
            <consortium name="The Broad Institute Genome Sequencing Platform"/>
            <person name="Cuomo C."/>
            <person name="Becnel J."/>
            <person name="Sanscrainte N."/>
            <person name="Young S.K."/>
            <person name="Zeng Q."/>
            <person name="Gargeya S."/>
            <person name="Fitzgerald M."/>
            <person name="Haas B."/>
            <person name="Abouelleil A."/>
            <person name="Alvarado L."/>
            <person name="Arachchi H.M."/>
            <person name="Berlin A."/>
            <person name="Chapman S.B."/>
            <person name="Gearin G."/>
            <person name="Goldberg J."/>
            <person name="Griggs A."/>
            <person name="Gujja S."/>
            <person name="Hansen M."/>
            <person name="Heiman D."/>
            <person name="Howarth C."/>
            <person name="Larimer J."/>
            <person name="Lui A."/>
            <person name="MacDonald P.J.P."/>
            <person name="McCowen C."/>
            <person name="Montmayeur A."/>
            <person name="Murphy C."/>
            <person name="Neiman D."/>
            <person name="Pearson M."/>
            <person name="Priest M."/>
            <person name="Roberts A."/>
            <person name="Saif S."/>
            <person name="Shea T."/>
            <person name="Sisk P."/>
            <person name="Stolte C."/>
            <person name="Sykes S."/>
            <person name="Wortman J."/>
            <person name="Nusbaum C."/>
            <person name="Birren B."/>
        </authorList>
    </citation>
    <scope>NUCLEOTIDE SEQUENCE [LARGE SCALE GENOMIC DNA]</scope>
    <source>
        <strain evidence="7">floridensis</strain>
    </source>
</reference>
<keyword evidence="3" id="KW-0539">Nucleus</keyword>
<keyword evidence="2" id="KW-0819">tRNA processing</keyword>
<dbReference type="InterPro" id="IPR039182">
    <property type="entry name" value="Pop1"/>
</dbReference>
<dbReference type="GeneID" id="19879009"/>
<dbReference type="OMA" id="FIFPYKF"/>
<dbReference type="InterPro" id="IPR012590">
    <property type="entry name" value="POPLD_dom"/>
</dbReference>
<dbReference type="RefSeq" id="XP_008074151.1">
    <property type="nucleotide sequence ID" value="XM_008075960.1"/>
</dbReference>
<evidence type="ECO:0000259" key="4">
    <source>
        <dbReference type="Pfam" id="PF06978"/>
    </source>
</evidence>
<organism evidence="6 7">
    <name type="scientific">Vavraia culicis (isolate floridensis)</name>
    <name type="common">Microsporidian parasite</name>
    <dbReference type="NCBI Taxonomy" id="948595"/>
    <lineage>
        <taxon>Eukaryota</taxon>
        <taxon>Fungi</taxon>
        <taxon>Fungi incertae sedis</taxon>
        <taxon>Microsporidia</taxon>
        <taxon>Pleistophoridae</taxon>
        <taxon>Vavraia</taxon>
    </lineage>
</organism>
<evidence type="ECO:0000256" key="2">
    <source>
        <dbReference type="ARBA" id="ARBA00022694"/>
    </source>
</evidence>
<keyword evidence="7" id="KW-1185">Reference proteome</keyword>
<dbReference type="Proteomes" id="UP000011081">
    <property type="component" value="Unassembled WGS sequence"/>
</dbReference>
<proteinExistence type="predicted"/>
<accession>L2GUR8</accession>